<dbReference type="Proteomes" id="UP000649151">
    <property type="component" value="Unassembled WGS sequence"/>
</dbReference>
<dbReference type="PANTHER" id="PTHR36848:SF2">
    <property type="entry name" value="SECRETED PROTEIN"/>
    <property type="match status" value="1"/>
</dbReference>
<keyword evidence="2" id="KW-0472">Membrane</keyword>
<dbReference type="InterPro" id="IPR006104">
    <property type="entry name" value="Glyco_hydro_2_N"/>
</dbReference>
<dbReference type="Pfam" id="PF07554">
    <property type="entry name" value="FIVAR"/>
    <property type="match status" value="3"/>
</dbReference>
<dbReference type="InterPro" id="IPR053161">
    <property type="entry name" value="Ulvan_degrading_GH"/>
</dbReference>
<evidence type="ECO:0000256" key="2">
    <source>
        <dbReference type="SAM" id="Phobius"/>
    </source>
</evidence>
<comment type="caution">
    <text evidence="5">The sequence shown here is derived from an EMBL/GenBank/DDBJ whole genome shotgun (WGS) entry which is preliminary data.</text>
</comment>
<name>A0ABR7INB4_9CLOT</name>
<keyword evidence="2" id="KW-1133">Transmembrane helix</keyword>
<dbReference type="EMBL" id="JACOQK010000001">
    <property type="protein sequence ID" value="MBC5786591.1"/>
    <property type="molecule type" value="Genomic_DNA"/>
</dbReference>
<dbReference type="SUPFAM" id="SSF49785">
    <property type="entry name" value="Galactose-binding domain-like"/>
    <property type="match status" value="1"/>
</dbReference>
<evidence type="ECO:0000259" key="4">
    <source>
        <dbReference type="Pfam" id="PF02837"/>
    </source>
</evidence>
<dbReference type="Pfam" id="PF02837">
    <property type="entry name" value="Glyco_hydro_2_N"/>
    <property type="match status" value="1"/>
</dbReference>
<keyword evidence="2" id="KW-0812">Transmembrane</keyword>
<protein>
    <submittedName>
        <fullName evidence="5">FIVAR domain-containing protein</fullName>
    </submittedName>
</protein>
<organism evidence="5 6">
    <name type="scientific">Clostridium facile</name>
    <dbReference type="NCBI Taxonomy" id="2763035"/>
    <lineage>
        <taxon>Bacteria</taxon>
        <taxon>Bacillati</taxon>
        <taxon>Bacillota</taxon>
        <taxon>Clostridia</taxon>
        <taxon>Eubacteriales</taxon>
        <taxon>Clostridiaceae</taxon>
        <taxon>Clostridium</taxon>
    </lineage>
</organism>
<dbReference type="Pfam" id="PF17132">
    <property type="entry name" value="Glyco_hydro_106"/>
    <property type="match status" value="1"/>
</dbReference>
<dbReference type="Gene3D" id="1.20.1270.90">
    <property type="entry name" value="AF1782-like"/>
    <property type="match status" value="3"/>
</dbReference>
<evidence type="ECO:0000313" key="5">
    <source>
        <dbReference type="EMBL" id="MBC5786591.1"/>
    </source>
</evidence>
<evidence type="ECO:0000256" key="3">
    <source>
        <dbReference type="SAM" id="SignalP"/>
    </source>
</evidence>
<feature type="transmembrane region" description="Helical" evidence="2">
    <location>
        <begin position="1282"/>
        <end position="1302"/>
    </location>
</feature>
<dbReference type="RefSeq" id="WP_186995874.1">
    <property type="nucleotide sequence ID" value="NZ_JACOQK010000001.1"/>
</dbReference>
<dbReference type="InterPro" id="IPR008979">
    <property type="entry name" value="Galactose-bd-like_sf"/>
</dbReference>
<reference evidence="5 6" key="1">
    <citation type="submission" date="2020-08" db="EMBL/GenBank/DDBJ databases">
        <title>Genome public.</title>
        <authorList>
            <person name="Liu C."/>
            <person name="Sun Q."/>
        </authorList>
    </citation>
    <scope>NUCLEOTIDE SEQUENCE [LARGE SCALE GENOMIC DNA]</scope>
    <source>
        <strain evidence="5 6">NSJ-27</strain>
    </source>
</reference>
<sequence>MSMKKRILSLLLAGAICATTMLSSTTVLAIENNPEQNLTQFEQEFKNPDNDAKAYSRWWINPGRMPEEEVRRLVRLMADSGIGGVELVSLDPKVKINTPEWNEYIKWILEEAKDCGIQVDFTLGQLWPIATPDIIDINDERAEQALYFKDVDFNINSSNMVYQSNQFQFPDEGFDQNRTFKLTAITAAKKLDTGNYDPASAVNLMDISSGAIVDTETGAVKWTAPTEGNWSIFYMYQQSTGKTVGSGFEEVVINHMDIEATKAVIKNWEDAMNDDPELTNMYEENGGSIFGDSLELGDNLLWTTDMLSEFKERRGYDLTPYLPTISMPSYWRGAADIDETSNYEFEGVGYQIRLDVYKTMTELYTENHVSVFRDWAHSHNMTLRYQGSYNAQFEITESSLASDITETEAWGHKDTIDAYRLQSGVAHMKGDQIYSSESAETNTTSWRQTWTGSDQKNNNDPYTQNDPGLFHYINRLFVTGVNKNILHGFSGKVYDLDGLYYPEKKSWPGYGTMCGMGYSNEWDDKTPLWEVVKEMTDYMSRAQMVLQQGQGDIDLAMYRLYYRDNYTGVEPEVTDLEYAGYSYDYITPALLELPNATVGINEGQTVLAPYSLNDDGTLDTSSEGPSYKALVLDQRMNQISGEKQASDMPLDTARQILEYAKSGLPIFIVGKAPTRTDSYPGSDEEVGAIDALESANQELQAIMETLQTMTNVKTVSDRTELISALEDFNILPDAAPEEPSSNLFYHRTTEEAELYYIYNNSLTEATQQTITFQGEGFPYLLDPWSGEITPIAEYTKQDDQVTMEIELEPGDTKFIAIAKPGWSSKQPEQSAIQTDADSLSYDQDGNLVMHTTLAGNYTVTLSDGNAINVIVDAAENPINLNHWEMTLHEWAPLLEEEDWVEPDDYLKTQIIDKGPYTLTELVPWYEISEDLARSGGIGEYNTSFELEKGWKEGQGAILKFTQVSDGMKLYVNGAKVWINQFSNQADIGPYLVSGTNTIKVEVNSSLANYKFGTTDSQTYAFGIIGEVTLTPYIQTEVNTVETNKSILNSVIAYADAAKESGEYDDAIESVQKSFDEALENAKTVAADKNASQEVIDEAWKILLNEIHKLGFVAGDKTELASLIAAAEEIDLSKYIEAGQAEFTAALEAAQKIYQDGDAMQVEINEVADNLLNAMLNLRFKADKSILEEVVQEAEKVDANAYTEESYAVLQSVVEKAKEVIADENATQEQVDAAVSSVQEAMKGLVAVERPTTETPADNNADGTQAGQEITTTKANAARTGDFTPIAGVMALALAGAALLLTYKRK</sequence>
<keyword evidence="6" id="KW-1185">Reference proteome</keyword>
<keyword evidence="3" id="KW-0732">Signal</keyword>
<evidence type="ECO:0000256" key="1">
    <source>
        <dbReference type="ARBA" id="ARBA00007401"/>
    </source>
</evidence>
<dbReference type="PANTHER" id="PTHR36848">
    <property type="entry name" value="DNA-BINDING PROTEIN (PUTATIVE SECRETED PROTEIN)-RELATED"/>
    <property type="match status" value="1"/>
</dbReference>
<feature type="chain" id="PRO_5046973661" evidence="3">
    <location>
        <begin position="30"/>
        <end position="1305"/>
    </location>
</feature>
<dbReference type="Gene3D" id="2.60.120.260">
    <property type="entry name" value="Galactose-binding domain-like"/>
    <property type="match status" value="1"/>
</dbReference>
<proteinExistence type="inferred from homology"/>
<comment type="similarity">
    <text evidence="1">Belongs to the glycosyl hydrolase 2 family.</text>
</comment>
<evidence type="ECO:0000313" key="6">
    <source>
        <dbReference type="Proteomes" id="UP000649151"/>
    </source>
</evidence>
<feature type="domain" description="Glycosyl hydrolases family 2 sugar binding" evidence="4">
    <location>
        <begin position="930"/>
        <end position="1002"/>
    </location>
</feature>
<gene>
    <name evidence="5" type="ORF">H8Z77_00935</name>
</gene>
<feature type="signal peptide" evidence="3">
    <location>
        <begin position="1"/>
        <end position="29"/>
    </location>
</feature>
<accession>A0ABR7INB4</accession>